<evidence type="ECO:0000256" key="2">
    <source>
        <dbReference type="ARBA" id="ARBA00023315"/>
    </source>
</evidence>
<proteinExistence type="predicted"/>
<evidence type="ECO:0000313" key="5">
    <source>
        <dbReference type="Proteomes" id="UP000653493"/>
    </source>
</evidence>
<dbReference type="SUPFAM" id="SSF55729">
    <property type="entry name" value="Acyl-CoA N-acyltransferases (Nat)"/>
    <property type="match status" value="1"/>
</dbReference>
<organism evidence="4 5">
    <name type="scientific">Streptomyces griseoviridis</name>
    <dbReference type="NCBI Taxonomy" id="45398"/>
    <lineage>
        <taxon>Bacteria</taxon>
        <taxon>Bacillati</taxon>
        <taxon>Actinomycetota</taxon>
        <taxon>Actinomycetes</taxon>
        <taxon>Kitasatosporales</taxon>
        <taxon>Streptomycetaceae</taxon>
        <taxon>Streptomyces</taxon>
    </lineage>
</organism>
<dbReference type="CDD" id="cd04301">
    <property type="entry name" value="NAT_SF"/>
    <property type="match status" value="1"/>
</dbReference>
<keyword evidence="1" id="KW-0808">Transferase</keyword>
<comment type="caution">
    <text evidence="4">The sequence shown here is derived from an EMBL/GenBank/DDBJ whole genome shotgun (WGS) entry which is preliminary data.</text>
</comment>
<dbReference type="GO" id="GO:0016747">
    <property type="term" value="F:acyltransferase activity, transferring groups other than amino-acyl groups"/>
    <property type="evidence" value="ECO:0007669"/>
    <property type="project" value="InterPro"/>
</dbReference>
<dbReference type="EMBL" id="BMSL01000014">
    <property type="protein sequence ID" value="GGS50244.1"/>
    <property type="molecule type" value="Genomic_DNA"/>
</dbReference>
<dbReference type="InterPro" id="IPR000182">
    <property type="entry name" value="GNAT_dom"/>
</dbReference>
<dbReference type="Proteomes" id="UP000653493">
    <property type="component" value="Unassembled WGS sequence"/>
</dbReference>
<dbReference type="InterPro" id="IPR016181">
    <property type="entry name" value="Acyl_CoA_acyltransferase"/>
</dbReference>
<evidence type="ECO:0000256" key="1">
    <source>
        <dbReference type="ARBA" id="ARBA00022679"/>
    </source>
</evidence>
<name>A0A918GNF5_STRGD</name>
<reference evidence="4" key="2">
    <citation type="submission" date="2020-09" db="EMBL/GenBank/DDBJ databases">
        <authorList>
            <person name="Sun Q."/>
            <person name="Ohkuma M."/>
        </authorList>
    </citation>
    <scope>NUCLEOTIDE SEQUENCE</scope>
    <source>
        <strain evidence="4">JCM 4234</strain>
    </source>
</reference>
<accession>A0A918GNF5</accession>
<evidence type="ECO:0000313" key="4">
    <source>
        <dbReference type="EMBL" id="GGS50244.1"/>
    </source>
</evidence>
<dbReference type="Gene3D" id="3.40.630.30">
    <property type="match status" value="1"/>
</dbReference>
<evidence type="ECO:0000259" key="3">
    <source>
        <dbReference type="PROSITE" id="PS51186"/>
    </source>
</evidence>
<keyword evidence="5" id="KW-1185">Reference proteome</keyword>
<dbReference type="PROSITE" id="PS51186">
    <property type="entry name" value="GNAT"/>
    <property type="match status" value="1"/>
</dbReference>
<dbReference type="AlphaFoldDB" id="A0A918GNF5"/>
<dbReference type="InterPro" id="IPR050832">
    <property type="entry name" value="Bact_Acetyltransf"/>
</dbReference>
<sequence length="161" mass="17945">MEPTWDAARIEVHRVPADDPRVAPLHLGLTEEYVARYGPSAHDEMSRSARDEFAPPHGGFLVLTLDGETVAGGGFRRHDAETAELKRIWTHPRRRRLGLASRVLAEIEQAARRLGYHRLYLTTGPRQPEASGLYGSVGYRRVPCRPAPADGRPALCFEKAL</sequence>
<reference evidence="4" key="1">
    <citation type="journal article" date="2014" name="Int. J. Syst. Evol. Microbiol.">
        <title>Complete genome sequence of Corynebacterium casei LMG S-19264T (=DSM 44701T), isolated from a smear-ripened cheese.</title>
        <authorList>
            <consortium name="US DOE Joint Genome Institute (JGI-PGF)"/>
            <person name="Walter F."/>
            <person name="Albersmeier A."/>
            <person name="Kalinowski J."/>
            <person name="Ruckert C."/>
        </authorList>
    </citation>
    <scope>NUCLEOTIDE SEQUENCE</scope>
    <source>
        <strain evidence="4">JCM 4234</strain>
    </source>
</reference>
<keyword evidence="2" id="KW-0012">Acyltransferase</keyword>
<feature type="domain" description="N-acetyltransferase" evidence="3">
    <location>
        <begin position="10"/>
        <end position="161"/>
    </location>
</feature>
<protein>
    <submittedName>
        <fullName evidence="4">N-acetyltransferase</fullName>
    </submittedName>
</protein>
<dbReference type="Pfam" id="PF00583">
    <property type="entry name" value="Acetyltransf_1"/>
    <property type="match status" value="1"/>
</dbReference>
<dbReference type="PANTHER" id="PTHR43877:SF2">
    <property type="entry name" value="AMINOALKYLPHOSPHONATE N-ACETYLTRANSFERASE-RELATED"/>
    <property type="match status" value="1"/>
</dbReference>
<dbReference type="PANTHER" id="PTHR43877">
    <property type="entry name" value="AMINOALKYLPHOSPHONATE N-ACETYLTRANSFERASE-RELATED-RELATED"/>
    <property type="match status" value="1"/>
</dbReference>
<gene>
    <name evidence="4" type="ORF">GCM10010238_44700</name>
</gene>